<keyword evidence="6" id="KW-0648">Protein biosynthesis</keyword>
<dbReference type="Proteomes" id="UP000007110">
    <property type="component" value="Unassembled WGS sequence"/>
</dbReference>
<evidence type="ECO:0000259" key="8">
    <source>
        <dbReference type="PROSITE" id="PS50862"/>
    </source>
</evidence>
<dbReference type="SUPFAM" id="SSF50249">
    <property type="entry name" value="Nucleic acid-binding proteins"/>
    <property type="match status" value="1"/>
</dbReference>
<evidence type="ECO:0000256" key="4">
    <source>
        <dbReference type="ARBA" id="ARBA00022741"/>
    </source>
</evidence>
<dbReference type="EnsemblMetazoa" id="XM_030981158">
    <property type="protein sequence ID" value="XP_030837018"/>
    <property type="gene ID" value="LOC579372"/>
</dbReference>
<evidence type="ECO:0000256" key="2">
    <source>
        <dbReference type="ARBA" id="ARBA00012816"/>
    </source>
</evidence>
<dbReference type="KEGG" id="spu:579372"/>
<dbReference type="OrthoDB" id="1931232at2759"/>
<name>A0A7M7NI98_STRPU</name>
<organism evidence="9 10">
    <name type="scientific">Strongylocentrotus purpuratus</name>
    <name type="common">Purple sea urchin</name>
    <dbReference type="NCBI Taxonomy" id="7668"/>
    <lineage>
        <taxon>Eukaryota</taxon>
        <taxon>Metazoa</taxon>
        <taxon>Echinodermata</taxon>
        <taxon>Eleutherozoa</taxon>
        <taxon>Echinozoa</taxon>
        <taxon>Echinoidea</taxon>
        <taxon>Euechinoidea</taxon>
        <taxon>Echinacea</taxon>
        <taxon>Camarodonta</taxon>
        <taxon>Echinidea</taxon>
        <taxon>Strongylocentrotidae</taxon>
        <taxon>Strongylocentrotus</taxon>
    </lineage>
</organism>
<keyword evidence="3" id="KW-0436">Ligase</keyword>
<dbReference type="PANTHER" id="PTHR22594">
    <property type="entry name" value="ASPARTYL/LYSYL-TRNA SYNTHETASE"/>
    <property type="match status" value="1"/>
</dbReference>
<reference evidence="9" key="2">
    <citation type="submission" date="2021-01" db="UniProtKB">
        <authorList>
            <consortium name="EnsemblMetazoa"/>
        </authorList>
    </citation>
    <scope>IDENTIFICATION</scope>
</reference>
<evidence type="ECO:0000256" key="5">
    <source>
        <dbReference type="ARBA" id="ARBA00022840"/>
    </source>
</evidence>
<dbReference type="CDD" id="cd04318">
    <property type="entry name" value="EcAsnRS_like_N"/>
    <property type="match status" value="1"/>
</dbReference>
<keyword evidence="10" id="KW-1185">Reference proteome</keyword>
<comment type="similarity">
    <text evidence="1">Belongs to the class-II aminoacyl-tRNA synthetase family.</text>
</comment>
<accession>A0A7M7NI98</accession>
<dbReference type="CDD" id="cd00776">
    <property type="entry name" value="AsxRS_core"/>
    <property type="match status" value="1"/>
</dbReference>
<keyword evidence="7" id="KW-0030">Aminoacyl-tRNA synthetase</keyword>
<keyword evidence="5" id="KW-0067">ATP-binding</keyword>
<dbReference type="Gene3D" id="3.30.930.10">
    <property type="entry name" value="Bira Bifunctional Protein, Domain 2"/>
    <property type="match status" value="1"/>
</dbReference>
<dbReference type="InterPro" id="IPR004522">
    <property type="entry name" value="Asn-tRNA-ligase"/>
</dbReference>
<dbReference type="InterPro" id="IPR004365">
    <property type="entry name" value="NA-bd_OB_tRNA"/>
</dbReference>
<dbReference type="Pfam" id="PF00152">
    <property type="entry name" value="tRNA-synt_2"/>
    <property type="match status" value="1"/>
</dbReference>
<dbReference type="EC" id="6.1.1.22" evidence="2"/>
<dbReference type="SUPFAM" id="SSF55681">
    <property type="entry name" value="Class II aaRS and biotin synthetases"/>
    <property type="match status" value="1"/>
</dbReference>
<dbReference type="OMA" id="PEMAFYD"/>
<dbReference type="Gene3D" id="2.40.50.140">
    <property type="entry name" value="Nucleic acid-binding proteins"/>
    <property type="match status" value="1"/>
</dbReference>
<dbReference type="NCBIfam" id="TIGR00457">
    <property type="entry name" value="asnS"/>
    <property type="match status" value="1"/>
</dbReference>
<evidence type="ECO:0000256" key="7">
    <source>
        <dbReference type="ARBA" id="ARBA00023146"/>
    </source>
</evidence>
<dbReference type="GO" id="GO:0004816">
    <property type="term" value="F:asparagine-tRNA ligase activity"/>
    <property type="evidence" value="ECO:0000318"/>
    <property type="project" value="GO_Central"/>
</dbReference>
<dbReference type="Pfam" id="PF01336">
    <property type="entry name" value="tRNA_anti-codon"/>
    <property type="match status" value="1"/>
</dbReference>
<keyword evidence="4" id="KW-0547">Nucleotide-binding</keyword>
<dbReference type="PANTHER" id="PTHR22594:SF34">
    <property type="entry name" value="ASPARAGINE--TRNA LIGASE, MITOCHONDRIAL-RELATED"/>
    <property type="match status" value="1"/>
</dbReference>
<dbReference type="GO" id="GO:0006421">
    <property type="term" value="P:asparaginyl-tRNA aminoacylation"/>
    <property type="evidence" value="ECO:0000318"/>
    <property type="project" value="GO_Central"/>
</dbReference>
<dbReference type="AlphaFoldDB" id="A0A7M7NI98"/>
<dbReference type="InterPro" id="IPR002312">
    <property type="entry name" value="Asp/Asn-tRNA-synth_IIb"/>
</dbReference>
<dbReference type="InterPro" id="IPR004364">
    <property type="entry name" value="Aa-tRNA-synt_II"/>
</dbReference>
<dbReference type="RefSeq" id="XP_030837018.1">
    <property type="nucleotide sequence ID" value="XM_030981158.1"/>
</dbReference>
<evidence type="ECO:0000256" key="6">
    <source>
        <dbReference type="ARBA" id="ARBA00022917"/>
    </source>
</evidence>
<dbReference type="CTD" id="79731"/>
<dbReference type="InterPro" id="IPR012340">
    <property type="entry name" value="NA-bd_OB-fold"/>
</dbReference>
<feature type="domain" description="Aminoacyl-transfer RNA synthetases class-II family profile" evidence="8">
    <location>
        <begin position="197"/>
        <end position="508"/>
    </location>
</feature>
<dbReference type="FunFam" id="3.30.930.10:FF:000016">
    <property type="entry name" value="Asparagine--tRNA ligase"/>
    <property type="match status" value="1"/>
</dbReference>
<sequence>MITITPLQRQRSPENPFCSLSQRYLRIKSKMAAPMVCNHRGHFLKILHLLHGRPPFSRAFCDSFIAKSVKDLIGVVENVGKDFEAKAWIRGLRQHKGVTFLDVNDGSCAQDLQVVVKPQTVHNNSEFTFGGAIEVKGQIVKSQSKGQPIELLASSIHVTGACEAEAYPFKAKVRHPLKYTRQYPHLRSRTPINGALMRVRSSATLAVHNFFQDEGYVNVHTPVLTSSDCEGGGNLFRVQPSDDEKDDDDHFFGTPVYLLVSGQLQLETIACSHTKAYTFGPTFRAENSRTRRHLAEFYMVEGEIAFTKSLQDVTEVMEQFVKSVASAVYTKCSEDVQFISERTMEGTRNMEEVQTALQKPFMTLPYTEAISILERHKDQFEFTPSWGIDLHSEHETFLVHHCGNIPVFVVDYPKDIKPFYARQNGDDKTAAAVDLLVPRIGELIGGSLREERLDVLQRRIQHSGLQDDYQWYLDLRRFGTVPHGGFGLGFERLLQFLLGVDHIRDVIPFPRFPGSCLL</sequence>
<dbReference type="InParanoid" id="A0A7M7NI98"/>
<dbReference type="GO" id="GO:0005739">
    <property type="term" value="C:mitochondrion"/>
    <property type="evidence" value="ECO:0000318"/>
    <property type="project" value="GO_Central"/>
</dbReference>
<evidence type="ECO:0000313" key="10">
    <source>
        <dbReference type="Proteomes" id="UP000007110"/>
    </source>
</evidence>
<dbReference type="InterPro" id="IPR006195">
    <property type="entry name" value="aa-tRNA-synth_II"/>
</dbReference>
<dbReference type="PROSITE" id="PS50862">
    <property type="entry name" value="AA_TRNA_LIGASE_II"/>
    <property type="match status" value="1"/>
</dbReference>
<dbReference type="PRINTS" id="PR01042">
    <property type="entry name" value="TRNASYNTHASP"/>
</dbReference>
<protein>
    <recommendedName>
        <fullName evidence="2">asparagine--tRNA ligase</fullName>
        <ecNumber evidence="2">6.1.1.22</ecNumber>
    </recommendedName>
</protein>
<reference evidence="10" key="1">
    <citation type="submission" date="2015-02" db="EMBL/GenBank/DDBJ databases">
        <title>Genome sequencing for Strongylocentrotus purpuratus.</title>
        <authorList>
            <person name="Murali S."/>
            <person name="Liu Y."/>
            <person name="Vee V."/>
            <person name="English A."/>
            <person name="Wang M."/>
            <person name="Skinner E."/>
            <person name="Han Y."/>
            <person name="Muzny D.M."/>
            <person name="Worley K.C."/>
            <person name="Gibbs R.A."/>
        </authorList>
    </citation>
    <scope>NUCLEOTIDE SEQUENCE</scope>
</reference>
<dbReference type="NCBIfam" id="NF003037">
    <property type="entry name" value="PRK03932.1"/>
    <property type="match status" value="1"/>
</dbReference>
<evidence type="ECO:0000256" key="3">
    <source>
        <dbReference type="ARBA" id="ARBA00022598"/>
    </source>
</evidence>
<dbReference type="GO" id="GO:0003676">
    <property type="term" value="F:nucleic acid binding"/>
    <property type="evidence" value="ECO:0007669"/>
    <property type="project" value="InterPro"/>
</dbReference>
<evidence type="ECO:0000313" key="9">
    <source>
        <dbReference type="EnsemblMetazoa" id="XP_030837018"/>
    </source>
</evidence>
<proteinExistence type="inferred from homology"/>
<dbReference type="GO" id="GO:0005524">
    <property type="term" value="F:ATP binding"/>
    <property type="evidence" value="ECO:0007669"/>
    <property type="project" value="UniProtKB-KW"/>
</dbReference>
<dbReference type="InterPro" id="IPR045864">
    <property type="entry name" value="aa-tRNA-synth_II/BPL/LPL"/>
</dbReference>
<dbReference type="GeneID" id="579372"/>
<evidence type="ECO:0000256" key="1">
    <source>
        <dbReference type="ARBA" id="ARBA00008226"/>
    </source>
</evidence>